<dbReference type="HOGENOM" id="CLU_197189_1_0_1"/>
<dbReference type="InterPro" id="IPR010730">
    <property type="entry name" value="HET"/>
</dbReference>
<evidence type="ECO:0000313" key="2">
    <source>
        <dbReference type="EMBL" id="KIN03421.1"/>
    </source>
</evidence>
<dbReference type="EMBL" id="KN832873">
    <property type="protein sequence ID" value="KIN03421.1"/>
    <property type="molecule type" value="Genomic_DNA"/>
</dbReference>
<feature type="non-terminal residue" evidence="2">
    <location>
        <position position="56"/>
    </location>
</feature>
<sequence>RTFQDTITVIRRLGYRYLWINSLCILQDNHVDWVTESAQMQDYYKNTISTIAADAA</sequence>
<dbReference type="Proteomes" id="UP000054321">
    <property type="component" value="Unassembled WGS sequence"/>
</dbReference>
<proteinExistence type="predicted"/>
<name>A0A0C3H5G4_OIDMZ</name>
<dbReference type="PANTHER" id="PTHR33112:SF10">
    <property type="entry name" value="TOL"/>
    <property type="match status" value="1"/>
</dbReference>
<evidence type="ECO:0000313" key="3">
    <source>
        <dbReference type="Proteomes" id="UP000054321"/>
    </source>
</evidence>
<evidence type="ECO:0000259" key="1">
    <source>
        <dbReference type="Pfam" id="PF06985"/>
    </source>
</evidence>
<gene>
    <name evidence="2" type="ORF">OIDMADRAFT_90795</name>
</gene>
<dbReference type="STRING" id="913774.A0A0C3H5G4"/>
<accession>A0A0C3H5G4</accession>
<organism evidence="2 3">
    <name type="scientific">Oidiodendron maius (strain Zn)</name>
    <dbReference type="NCBI Taxonomy" id="913774"/>
    <lineage>
        <taxon>Eukaryota</taxon>
        <taxon>Fungi</taxon>
        <taxon>Dikarya</taxon>
        <taxon>Ascomycota</taxon>
        <taxon>Pezizomycotina</taxon>
        <taxon>Leotiomycetes</taxon>
        <taxon>Leotiomycetes incertae sedis</taxon>
        <taxon>Myxotrichaceae</taxon>
        <taxon>Oidiodendron</taxon>
    </lineage>
</organism>
<dbReference type="Pfam" id="PF06985">
    <property type="entry name" value="HET"/>
    <property type="match status" value="1"/>
</dbReference>
<dbReference type="AlphaFoldDB" id="A0A0C3H5G4"/>
<dbReference type="InParanoid" id="A0A0C3H5G4"/>
<reference evidence="2 3" key="1">
    <citation type="submission" date="2014-04" db="EMBL/GenBank/DDBJ databases">
        <authorList>
            <consortium name="DOE Joint Genome Institute"/>
            <person name="Kuo A."/>
            <person name="Martino E."/>
            <person name="Perotto S."/>
            <person name="Kohler A."/>
            <person name="Nagy L.G."/>
            <person name="Floudas D."/>
            <person name="Copeland A."/>
            <person name="Barry K.W."/>
            <person name="Cichocki N."/>
            <person name="Veneault-Fourrey C."/>
            <person name="LaButti K."/>
            <person name="Lindquist E.A."/>
            <person name="Lipzen A."/>
            <person name="Lundell T."/>
            <person name="Morin E."/>
            <person name="Murat C."/>
            <person name="Sun H."/>
            <person name="Tunlid A."/>
            <person name="Henrissat B."/>
            <person name="Grigoriev I.V."/>
            <person name="Hibbett D.S."/>
            <person name="Martin F."/>
            <person name="Nordberg H.P."/>
            <person name="Cantor M.N."/>
            <person name="Hua S.X."/>
        </authorList>
    </citation>
    <scope>NUCLEOTIDE SEQUENCE [LARGE SCALE GENOMIC DNA]</scope>
    <source>
        <strain evidence="2 3">Zn</strain>
    </source>
</reference>
<feature type="domain" description="Heterokaryon incompatibility" evidence="1">
    <location>
        <begin position="1"/>
        <end position="53"/>
    </location>
</feature>
<reference evidence="3" key="2">
    <citation type="submission" date="2015-01" db="EMBL/GenBank/DDBJ databases">
        <title>Evolutionary Origins and Diversification of the Mycorrhizal Mutualists.</title>
        <authorList>
            <consortium name="DOE Joint Genome Institute"/>
            <consortium name="Mycorrhizal Genomics Consortium"/>
            <person name="Kohler A."/>
            <person name="Kuo A."/>
            <person name="Nagy L.G."/>
            <person name="Floudas D."/>
            <person name="Copeland A."/>
            <person name="Barry K.W."/>
            <person name="Cichocki N."/>
            <person name="Veneault-Fourrey C."/>
            <person name="LaButti K."/>
            <person name="Lindquist E.A."/>
            <person name="Lipzen A."/>
            <person name="Lundell T."/>
            <person name="Morin E."/>
            <person name="Murat C."/>
            <person name="Riley R."/>
            <person name="Ohm R."/>
            <person name="Sun H."/>
            <person name="Tunlid A."/>
            <person name="Henrissat B."/>
            <person name="Grigoriev I.V."/>
            <person name="Hibbett D.S."/>
            <person name="Martin F."/>
        </authorList>
    </citation>
    <scope>NUCLEOTIDE SEQUENCE [LARGE SCALE GENOMIC DNA]</scope>
    <source>
        <strain evidence="3">Zn</strain>
    </source>
</reference>
<protein>
    <recommendedName>
        <fullName evidence="1">Heterokaryon incompatibility domain-containing protein</fullName>
    </recommendedName>
</protein>
<feature type="non-terminal residue" evidence="2">
    <location>
        <position position="1"/>
    </location>
</feature>
<dbReference type="OrthoDB" id="3563405at2759"/>
<keyword evidence="3" id="KW-1185">Reference proteome</keyword>
<dbReference type="PANTHER" id="PTHR33112">
    <property type="entry name" value="DOMAIN PROTEIN, PUTATIVE-RELATED"/>
    <property type="match status" value="1"/>
</dbReference>